<evidence type="ECO:0000313" key="4">
    <source>
        <dbReference type="Proteomes" id="UP001165393"/>
    </source>
</evidence>
<protein>
    <recommendedName>
        <fullName evidence="5">Sulfatase N-terminal domain-containing protein</fullName>
    </recommendedName>
</protein>
<reference evidence="3 4" key="1">
    <citation type="journal article" date="2013" name="Antonie Van Leeuwenhoek">
        <title>Echinimonas agarilytica gen. nov., sp. nov., a new gammaproteobacterium isolated from the sea urchin Strongylocentrotus intermedius.</title>
        <authorList>
            <person name="Nedashkovskaya O.I."/>
            <person name="Stenkova A.M."/>
            <person name="Zhukova N.V."/>
            <person name="Van Trappen S."/>
            <person name="Lee J.S."/>
            <person name="Kim S.B."/>
        </authorList>
    </citation>
    <scope>NUCLEOTIDE SEQUENCE [LARGE SCALE GENOMIC DNA]</scope>
    <source>
        <strain evidence="3 4">KMM 6351</strain>
    </source>
</reference>
<dbReference type="InterPro" id="IPR050738">
    <property type="entry name" value="Sulfatase"/>
</dbReference>
<dbReference type="Gene3D" id="3.40.720.10">
    <property type="entry name" value="Alkaline Phosphatase, subunit A"/>
    <property type="match status" value="1"/>
</dbReference>
<gene>
    <name evidence="3" type="ORF">NAF29_13690</name>
</gene>
<dbReference type="Proteomes" id="UP001165393">
    <property type="component" value="Unassembled WGS sequence"/>
</dbReference>
<dbReference type="AlphaFoldDB" id="A0AA41W7N2"/>
<dbReference type="EMBL" id="JAMQGP010000007">
    <property type="protein sequence ID" value="MCM2680715.1"/>
    <property type="molecule type" value="Genomic_DNA"/>
</dbReference>
<proteinExistence type="inferred from homology"/>
<sequence>MFKQISGAMLALCCLQSCSQSGSMAEPATRLSDNSRSPNILIFLVDDLRVDLGIYGSKHVLSPNMDQLAAEGLSLVNIETQISSFAVQKYEIRW</sequence>
<comment type="similarity">
    <text evidence="1">Belongs to the sulfatase family.</text>
</comment>
<keyword evidence="2" id="KW-0732">Signal</keyword>
<dbReference type="SUPFAM" id="SSF53649">
    <property type="entry name" value="Alkaline phosphatase-like"/>
    <property type="match status" value="1"/>
</dbReference>
<comment type="caution">
    <text evidence="3">The sequence shown here is derived from an EMBL/GenBank/DDBJ whole genome shotgun (WGS) entry which is preliminary data.</text>
</comment>
<keyword evidence="4" id="KW-1185">Reference proteome</keyword>
<evidence type="ECO:0000256" key="1">
    <source>
        <dbReference type="ARBA" id="ARBA00008779"/>
    </source>
</evidence>
<feature type="chain" id="PRO_5041332220" description="Sulfatase N-terminal domain-containing protein" evidence="2">
    <location>
        <begin position="26"/>
        <end position="94"/>
    </location>
</feature>
<dbReference type="PANTHER" id="PTHR42693:SF33">
    <property type="entry name" value="ARYLSULFATASE"/>
    <property type="match status" value="1"/>
</dbReference>
<organism evidence="3 4">
    <name type="scientific">Echinimonas agarilytica</name>
    <dbReference type="NCBI Taxonomy" id="1215918"/>
    <lineage>
        <taxon>Bacteria</taxon>
        <taxon>Pseudomonadati</taxon>
        <taxon>Pseudomonadota</taxon>
        <taxon>Gammaproteobacteria</taxon>
        <taxon>Alteromonadales</taxon>
        <taxon>Echinimonadaceae</taxon>
        <taxon>Echinimonas</taxon>
    </lineage>
</organism>
<dbReference type="RefSeq" id="WP_251262200.1">
    <property type="nucleotide sequence ID" value="NZ_JAMQGP010000007.1"/>
</dbReference>
<dbReference type="PANTHER" id="PTHR42693">
    <property type="entry name" value="ARYLSULFATASE FAMILY MEMBER"/>
    <property type="match status" value="1"/>
</dbReference>
<evidence type="ECO:0000256" key="2">
    <source>
        <dbReference type="SAM" id="SignalP"/>
    </source>
</evidence>
<feature type="signal peptide" evidence="2">
    <location>
        <begin position="1"/>
        <end position="25"/>
    </location>
</feature>
<dbReference type="GO" id="GO:0004065">
    <property type="term" value="F:arylsulfatase activity"/>
    <property type="evidence" value="ECO:0007669"/>
    <property type="project" value="TreeGrafter"/>
</dbReference>
<name>A0AA41W7N2_9GAMM</name>
<dbReference type="InterPro" id="IPR017850">
    <property type="entry name" value="Alkaline_phosphatase_core_sf"/>
</dbReference>
<evidence type="ECO:0008006" key="5">
    <source>
        <dbReference type="Google" id="ProtNLM"/>
    </source>
</evidence>
<evidence type="ECO:0000313" key="3">
    <source>
        <dbReference type="EMBL" id="MCM2680715.1"/>
    </source>
</evidence>
<accession>A0AA41W7N2</accession>